<keyword evidence="6" id="KW-1185">Reference proteome</keyword>
<dbReference type="Pfam" id="PF02557">
    <property type="entry name" value="VanY"/>
    <property type="match status" value="1"/>
</dbReference>
<keyword evidence="5" id="KW-0121">Carboxypeptidase</keyword>
<gene>
    <name evidence="5" type="ORF">ACFQ2I_14730</name>
</gene>
<organism evidence="5 6">
    <name type="scientific">Paenibacillus chungangensis</name>
    <dbReference type="NCBI Taxonomy" id="696535"/>
    <lineage>
        <taxon>Bacteria</taxon>
        <taxon>Bacillati</taxon>
        <taxon>Bacillota</taxon>
        <taxon>Bacilli</taxon>
        <taxon>Bacillales</taxon>
        <taxon>Paenibacillaceae</taxon>
        <taxon>Paenibacillus</taxon>
    </lineage>
</organism>
<feature type="chain" id="PRO_5046086646" evidence="3">
    <location>
        <begin position="23"/>
        <end position="330"/>
    </location>
</feature>
<evidence type="ECO:0000313" key="6">
    <source>
        <dbReference type="Proteomes" id="UP001596989"/>
    </source>
</evidence>
<reference evidence="6" key="1">
    <citation type="journal article" date="2019" name="Int. J. Syst. Evol. Microbiol.">
        <title>The Global Catalogue of Microorganisms (GCM) 10K type strain sequencing project: providing services to taxonomists for standard genome sequencing and annotation.</title>
        <authorList>
            <consortium name="The Broad Institute Genomics Platform"/>
            <consortium name="The Broad Institute Genome Sequencing Center for Infectious Disease"/>
            <person name="Wu L."/>
            <person name="Ma J."/>
        </authorList>
    </citation>
    <scope>NUCLEOTIDE SEQUENCE [LARGE SCALE GENOMIC DNA]</scope>
    <source>
        <strain evidence="6">CCUG 59129</strain>
    </source>
</reference>
<evidence type="ECO:0000256" key="3">
    <source>
        <dbReference type="SAM" id="SignalP"/>
    </source>
</evidence>
<protein>
    <submittedName>
        <fullName evidence="5">M15 family metallopeptidase</fullName>
        <ecNumber evidence="5">3.4.17.-</ecNumber>
    </submittedName>
</protein>
<dbReference type="Proteomes" id="UP001596989">
    <property type="component" value="Unassembled WGS sequence"/>
</dbReference>
<comment type="caution">
    <text evidence="5">The sequence shown here is derived from an EMBL/GenBank/DDBJ whole genome shotgun (WGS) entry which is preliminary data.</text>
</comment>
<dbReference type="InterPro" id="IPR003709">
    <property type="entry name" value="VanY-like_core_dom"/>
</dbReference>
<feature type="region of interest" description="Disordered" evidence="2">
    <location>
        <begin position="26"/>
        <end position="123"/>
    </location>
</feature>
<dbReference type="PANTHER" id="PTHR34385:SF1">
    <property type="entry name" value="PEPTIDOGLYCAN L-ALANYL-D-GLUTAMATE ENDOPEPTIDASE CWLK"/>
    <property type="match status" value="1"/>
</dbReference>
<dbReference type="InterPro" id="IPR058193">
    <property type="entry name" value="VanY/YodJ_core_dom"/>
</dbReference>
<feature type="coiled-coil region" evidence="1">
    <location>
        <begin position="169"/>
        <end position="196"/>
    </location>
</feature>
<dbReference type="PANTHER" id="PTHR34385">
    <property type="entry name" value="D-ALANYL-D-ALANINE CARBOXYPEPTIDASE"/>
    <property type="match status" value="1"/>
</dbReference>
<keyword evidence="5" id="KW-0645">Protease</keyword>
<evidence type="ECO:0000313" key="5">
    <source>
        <dbReference type="EMBL" id="MFD0960645.1"/>
    </source>
</evidence>
<dbReference type="Gene3D" id="3.30.1380.10">
    <property type="match status" value="1"/>
</dbReference>
<keyword evidence="3" id="KW-0732">Signal</keyword>
<feature type="domain" description="D-alanyl-D-alanine carboxypeptidase-like core" evidence="4">
    <location>
        <begin position="177"/>
        <end position="306"/>
    </location>
</feature>
<dbReference type="RefSeq" id="WP_377565257.1">
    <property type="nucleotide sequence ID" value="NZ_JBHTJZ010000023.1"/>
</dbReference>
<dbReference type="EMBL" id="JBHTJZ010000023">
    <property type="protein sequence ID" value="MFD0960645.1"/>
    <property type="molecule type" value="Genomic_DNA"/>
</dbReference>
<dbReference type="InterPro" id="IPR052179">
    <property type="entry name" value="DD-CPase-like"/>
</dbReference>
<sequence>MKKGKLLLLTLAIAAVAAGSYALSEQTWKEAGSGQEEAPRLAEGLDESVKGQSGFIDESKGTSAVTPPNPTSSIDAGSGGNEGSGITDENEGITQPDSAPDEIAPTEVPSGLGGEGAVDASGQAYSRGEDNDIAVLAEPDSVIALVNPHNKLPEDYNPDDLVYPEVKFIFSEKLEKRKLRKEAAKALEEMFEAAEKDGIYLAGVSGYRSHATQKALFDRYVKRDGYEKARTYSALPGTSEHETGLAIDVSGSDGKCAAADCFGETEESDWLQEHCAEYGFIVRYPEGKDDITGYQYEPWHLRYVGKELAKKLTVEGSTLEEHYHAIPVSQ</sequence>
<accession>A0ABW3HT24</accession>
<keyword evidence="5" id="KW-0378">Hydrolase</keyword>
<keyword evidence="1" id="KW-0175">Coiled coil</keyword>
<proteinExistence type="predicted"/>
<evidence type="ECO:0000259" key="4">
    <source>
        <dbReference type="Pfam" id="PF02557"/>
    </source>
</evidence>
<dbReference type="InterPro" id="IPR009045">
    <property type="entry name" value="Zn_M74/Hedgehog-like"/>
</dbReference>
<evidence type="ECO:0000256" key="2">
    <source>
        <dbReference type="SAM" id="MobiDB-lite"/>
    </source>
</evidence>
<dbReference type="GO" id="GO:0004180">
    <property type="term" value="F:carboxypeptidase activity"/>
    <property type="evidence" value="ECO:0007669"/>
    <property type="project" value="UniProtKB-KW"/>
</dbReference>
<feature type="compositionally biased region" description="Polar residues" evidence="2">
    <location>
        <begin position="61"/>
        <end position="75"/>
    </location>
</feature>
<dbReference type="CDD" id="cd14852">
    <property type="entry name" value="LD-carboxypeptidase"/>
    <property type="match status" value="1"/>
</dbReference>
<feature type="signal peptide" evidence="3">
    <location>
        <begin position="1"/>
        <end position="22"/>
    </location>
</feature>
<name>A0ABW3HT24_9BACL</name>
<dbReference type="EC" id="3.4.17.-" evidence="5"/>
<dbReference type="SUPFAM" id="SSF55166">
    <property type="entry name" value="Hedgehog/DD-peptidase"/>
    <property type="match status" value="1"/>
</dbReference>
<evidence type="ECO:0000256" key="1">
    <source>
        <dbReference type="SAM" id="Coils"/>
    </source>
</evidence>